<dbReference type="GO" id="GO:0000981">
    <property type="term" value="F:DNA-binding transcription factor activity, RNA polymerase II-specific"/>
    <property type="evidence" value="ECO:0007669"/>
    <property type="project" value="TreeGrafter"/>
</dbReference>
<dbReference type="PROSITE" id="PS00036">
    <property type="entry name" value="BZIP_BASIC"/>
    <property type="match status" value="1"/>
</dbReference>
<feature type="region of interest" description="Disordered" evidence="4">
    <location>
        <begin position="132"/>
        <end position="162"/>
    </location>
</feature>
<feature type="non-terminal residue" evidence="6">
    <location>
        <position position="1"/>
    </location>
</feature>
<feature type="compositionally biased region" description="Basic and acidic residues" evidence="4">
    <location>
        <begin position="465"/>
        <end position="475"/>
    </location>
</feature>
<evidence type="ECO:0000256" key="2">
    <source>
        <dbReference type="ARBA" id="ARBA00023125"/>
    </source>
</evidence>
<dbReference type="GO" id="GO:0000978">
    <property type="term" value="F:RNA polymerase II cis-regulatory region sequence-specific DNA binding"/>
    <property type="evidence" value="ECO:0007669"/>
    <property type="project" value="TreeGrafter"/>
</dbReference>
<dbReference type="Proteomes" id="UP000728185">
    <property type="component" value="Unassembled WGS sequence"/>
</dbReference>
<feature type="domain" description="BZIP" evidence="5">
    <location>
        <begin position="8"/>
        <end position="71"/>
    </location>
</feature>
<accession>A0A8E0RUJ4</accession>
<dbReference type="AlphaFoldDB" id="A0A8E0RUJ4"/>
<keyword evidence="2" id="KW-0238">DNA-binding</keyword>
<sequence length="483" mass="50799">EQVGDDEARRRAKRRERNRVAAAKCRQRRQDQIMRLQYQVDSLKKAGQDLCSSIQSLDEERARLVELIQQHGLAGCSEVDDFLASLATVNDLSFKEEQNTSMEIEDNEEEEMNFGTTGAFGYTEDILMTNAVQYPNSGPTTSCSSPTSPSSRNPTKSDLDPMDVGQHVATHLEQQRLLRPESTSASITVSINGTVTKIKQDQFDVAEPSPVDSGSDGSESRQIKAGSSQSSCHSPPITKTRLVVARPCTLLPPKCTLEPVNNNNGSTTVDIIDSTKAAMSVPAAATSTSAITTTNASSTGATPTTLETPIISRLWPSKLQQFSPILTPSAWKMIPKDCGSISVNPNGSTPTATSGSTVTNSSVAAAAAALLLSSPSLTSSLANPGSTANLLVSSLVDSINTAAATAAVSGGTILSTPSAGTGDLTANINSTGFATTPLFCLPEVIGVTTSASSNQPSFVISPMSSRDRTEQHASEKLNATITQ</sequence>
<organism evidence="6 7">
    <name type="scientific">Fasciolopsis buskii</name>
    <dbReference type="NCBI Taxonomy" id="27845"/>
    <lineage>
        <taxon>Eukaryota</taxon>
        <taxon>Metazoa</taxon>
        <taxon>Spiralia</taxon>
        <taxon>Lophotrochozoa</taxon>
        <taxon>Platyhelminthes</taxon>
        <taxon>Trematoda</taxon>
        <taxon>Digenea</taxon>
        <taxon>Plagiorchiida</taxon>
        <taxon>Echinostomata</taxon>
        <taxon>Echinostomatoidea</taxon>
        <taxon>Fasciolidae</taxon>
        <taxon>Fasciolopsis</taxon>
    </lineage>
</organism>
<feature type="region of interest" description="Disordered" evidence="4">
    <location>
        <begin position="200"/>
        <end position="235"/>
    </location>
</feature>
<keyword evidence="1" id="KW-0805">Transcription regulation</keyword>
<evidence type="ECO:0000256" key="3">
    <source>
        <dbReference type="ARBA" id="ARBA00023163"/>
    </source>
</evidence>
<dbReference type="Pfam" id="PF00170">
    <property type="entry name" value="bZIP_1"/>
    <property type="match status" value="1"/>
</dbReference>
<dbReference type="Gene3D" id="1.20.5.170">
    <property type="match status" value="1"/>
</dbReference>
<evidence type="ECO:0000256" key="4">
    <source>
        <dbReference type="SAM" id="MobiDB-lite"/>
    </source>
</evidence>
<comment type="caution">
    <text evidence="6">The sequence shown here is derived from an EMBL/GenBank/DDBJ whole genome shotgun (WGS) entry which is preliminary data.</text>
</comment>
<dbReference type="PANTHER" id="PTHR23351">
    <property type="entry name" value="FOS TRANSCRIPTION FACTOR-RELATED"/>
    <property type="match status" value="1"/>
</dbReference>
<evidence type="ECO:0000313" key="6">
    <source>
        <dbReference type="EMBL" id="KAA0188305.1"/>
    </source>
</evidence>
<keyword evidence="3" id="KW-0804">Transcription</keyword>
<feature type="region of interest" description="Disordered" evidence="4">
    <location>
        <begin position="456"/>
        <end position="483"/>
    </location>
</feature>
<evidence type="ECO:0000259" key="5">
    <source>
        <dbReference type="PROSITE" id="PS50217"/>
    </source>
</evidence>
<reference evidence="6" key="1">
    <citation type="submission" date="2019-05" db="EMBL/GenBank/DDBJ databases">
        <title>Annotation for the trematode Fasciolopsis buski.</title>
        <authorList>
            <person name="Choi Y.-J."/>
        </authorList>
    </citation>
    <scope>NUCLEOTIDE SEQUENCE</scope>
    <source>
        <strain evidence="6">HT</strain>
        <tissue evidence="6">Whole worm</tissue>
    </source>
</reference>
<dbReference type="SMART" id="SM00338">
    <property type="entry name" value="BRLZ"/>
    <property type="match status" value="1"/>
</dbReference>
<dbReference type="CDD" id="cd14699">
    <property type="entry name" value="bZIP_Fos_like"/>
    <property type="match status" value="1"/>
</dbReference>
<dbReference type="EMBL" id="LUCM01008494">
    <property type="protein sequence ID" value="KAA0188305.1"/>
    <property type="molecule type" value="Genomic_DNA"/>
</dbReference>
<dbReference type="PRINTS" id="PR00043">
    <property type="entry name" value="LEUZIPPRJUN"/>
</dbReference>
<dbReference type="SUPFAM" id="SSF57959">
    <property type="entry name" value="Leucine zipper domain"/>
    <property type="match status" value="1"/>
</dbReference>
<proteinExistence type="predicted"/>
<feature type="region of interest" description="Disordered" evidence="4">
    <location>
        <begin position="1"/>
        <end position="22"/>
    </location>
</feature>
<dbReference type="PROSITE" id="PS50217">
    <property type="entry name" value="BZIP"/>
    <property type="match status" value="1"/>
</dbReference>
<feature type="compositionally biased region" description="Low complexity" evidence="4">
    <location>
        <begin position="137"/>
        <end position="156"/>
    </location>
</feature>
<keyword evidence="7" id="KW-1185">Reference proteome</keyword>
<dbReference type="InterPro" id="IPR002112">
    <property type="entry name" value="Leuzip_Jun"/>
</dbReference>
<evidence type="ECO:0000256" key="1">
    <source>
        <dbReference type="ARBA" id="ARBA00023015"/>
    </source>
</evidence>
<dbReference type="InterPro" id="IPR000837">
    <property type="entry name" value="AP-1"/>
</dbReference>
<dbReference type="InterPro" id="IPR004827">
    <property type="entry name" value="bZIP"/>
</dbReference>
<gene>
    <name evidence="6" type="ORF">FBUS_11810</name>
</gene>
<dbReference type="OrthoDB" id="6259814at2759"/>
<dbReference type="GO" id="GO:0005634">
    <property type="term" value="C:nucleus"/>
    <property type="evidence" value="ECO:0007669"/>
    <property type="project" value="TreeGrafter"/>
</dbReference>
<name>A0A8E0RUJ4_9TREM</name>
<dbReference type="InterPro" id="IPR046347">
    <property type="entry name" value="bZIP_sf"/>
</dbReference>
<evidence type="ECO:0000313" key="7">
    <source>
        <dbReference type="Proteomes" id="UP000728185"/>
    </source>
</evidence>
<protein>
    <recommendedName>
        <fullName evidence="5">BZIP domain-containing protein</fullName>
    </recommendedName>
</protein>
<dbReference type="PANTHER" id="PTHR23351:SF24">
    <property type="entry name" value="ACTIVATING TRANSCRIPTION FACTOR 3-RELATED"/>
    <property type="match status" value="1"/>
</dbReference>